<dbReference type="InterPro" id="IPR000571">
    <property type="entry name" value="Znf_CCCH"/>
</dbReference>
<dbReference type="Proteomes" id="UP000013827">
    <property type="component" value="Unassembled WGS sequence"/>
</dbReference>
<dbReference type="AlphaFoldDB" id="A0A0D3IC10"/>
<organism evidence="6 7">
    <name type="scientific">Emiliania huxleyi (strain CCMP1516)</name>
    <dbReference type="NCBI Taxonomy" id="280463"/>
    <lineage>
        <taxon>Eukaryota</taxon>
        <taxon>Haptista</taxon>
        <taxon>Haptophyta</taxon>
        <taxon>Prymnesiophyceae</taxon>
        <taxon>Isochrysidales</taxon>
        <taxon>Noelaerhabdaceae</taxon>
        <taxon>Emiliania</taxon>
    </lineage>
</organism>
<reference evidence="7" key="1">
    <citation type="journal article" date="2013" name="Nature">
        <title>Pan genome of the phytoplankton Emiliania underpins its global distribution.</title>
        <authorList>
            <person name="Read B.A."/>
            <person name="Kegel J."/>
            <person name="Klute M.J."/>
            <person name="Kuo A."/>
            <person name="Lefebvre S.C."/>
            <person name="Maumus F."/>
            <person name="Mayer C."/>
            <person name="Miller J."/>
            <person name="Monier A."/>
            <person name="Salamov A."/>
            <person name="Young J."/>
            <person name="Aguilar M."/>
            <person name="Claverie J.M."/>
            <person name="Frickenhaus S."/>
            <person name="Gonzalez K."/>
            <person name="Herman E.K."/>
            <person name="Lin Y.C."/>
            <person name="Napier J."/>
            <person name="Ogata H."/>
            <person name="Sarno A.F."/>
            <person name="Shmutz J."/>
            <person name="Schroeder D."/>
            <person name="de Vargas C."/>
            <person name="Verret F."/>
            <person name="von Dassow P."/>
            <person name="Valentin K."/>
            <person name="Van de Peer Y."/>
            <person name="Wheeler G."/>
            <person name="Dacks J.B."/>
            <person name="Delwiche C.F."/>
            <person name="Dyhrman S.T."/>
            <person name="Glockner G."/>
            <person name="John U."/>
            <person name="Richards T."/>
            <person name="Worden A.Z."/>
            <person name="Zhang X."/>
            <person name="Grigoriev I.V."/>
            <person name="Allen A.E."/>
            <person name="Bidle K."/>
            <person name="Borodovsky M."/>
            <person name="Bowler C."/>
            <person name="Brownlee C."/>
            <person name="Cock J.M."/>
            <person name="Elias M."/>
            <person name="Gladyshev V.N."/>
            <person name="Groth M."/>
            <person name="Guda C."/>
            <person name="Hadaegh A."/>
            <person name="Iglesias-Rodriguez M.D."/>
            <person name="Jenkins J."/>
            <person name="Jones B.M."/>
            <person name="Lawson T."/>
            <person name="Leese F."/>
            <person name="Lindquist E."/>
            <person name="Lobanov A."/>
            <person name="Lomsadze A."/>
            <person name="Malik S.B."/>
            <person name="Marsh M.E."/>
            <person name="Mackinder L."/>
            <person name="Mock T."/>
            <person name="Mueller-Roeber B."/>
            <person name="Pagarete A."/>
            <person name="Parker M."/>
            <person name="Probert I."/>
            <person name="Quesneville H."/>
            <person name="Raines C."/>
            <person name="Rensing S.A."/>
            <person name="Riano-Pachon D.M."/>
            <person name="Richier S."/>
            <person name="Rokitta S."/>
            <person name="Shiraiwa Y."/>
            <person name="Soanes D.M."/>
            <person name="van der Giezen M."/>
            <person name="Wahlund T.M."/>
            <person name="Williams B."/>
            <person name="Wilson W."/>
            <person name="Wolfe G."/>
            <person name="Wurch L.L."/>
        </authorList>
    </citation>
    <scope>NUCLEOTIDE SEQUENCE</scope>
</reference>
<evidence type="ECO:0000313" key="6">
    <source>
        <dbReference type="EnsemblProtists" id="EOD08795"/>
    </source>
</evidence>
<evidence type="ECO:0000313" key="7">
    <source>
        <dbReference type="Proteomes" id="UP000013827"/>
    </source>
</evidence>
<dbReference type="PaxDb" id="2903-EOD08795"/>
<keyword evidence="2 4" id="KW-0863">Zinc-finger</keyword>
<evidence type="ECO:0000256" key="2">
    <source>
        <dbReference type="ARBA" id="ARBA00022771"/>
    </source>
</evidence>
<dbReference type="SUPFAM" id="SSF90229">
    <property type="entry name" value="CCCH zinc finger"/>
    <property type="match status" value="1"/>
</dbReference>
<feature type="zinc finger region" description="C3H1-type" evidence="4">
    <location>
        <begin position="47"/>
        <end position="75"/>
    </location>
</feature>
<dbReference type="Gene3D" id="4.10.1000.10">
    <property type="entry name" value="Zinc finger, CCCH-type"/>
    <property type="match status" value="1"/>
</dbReference>
<evidence type="ECO:0000256" key="3">
    <source>
        <dbReference type="ARBA" id="ARBA00022833"/>
    </source>
</evidence>
<dbReference type="EnsemblProtists" id="EOD08795">
    <property type="protein sequence ID" value="EOD08795"/>
    <property type="gene ID" value="EMIHUDRAFT_217051"/>
</dbReference>
<keyword evidence="1 4" id="KW-0479">Metal-binding</keyword>
<reference evidence="6" key="2">
    <citation type="submission" date="2024-10" db="UniProtKB">
        <authorList>
            <consortium name="EnsemblProtists"/>
        </authorList>
    </citation>
    <scope>IDENTIFICATION</scope>
</reference>
<dbReference type="GO" id="GO:0008270">
    <property type="term" value="F:zinc ion binding"/>
    <property type="evidence" value="ECO:0007669"/>
    <property type="project" value="UniProtKB-KW"/>
</dbReference>
<dbReference type="KEGG" id="ehx:EMIHUDRAFT_217051"/>
<dbReference type="InterPro" id="IPR036855">
    <property type="entry name" value="Znf_CCCH_sf"/>
</dbReference>
<protein>
    <recommendedName>
        <fullName evidence="5">C3H1-type domain-containing protein</fullName>
    </recommendedName>
</protein>
<evidence type="ECO:0000256" key="1">
    <source>
        <dbReference type="ARBA" id="ARBA00022723"/>
    </source>
</evidence>
<sequence>MGWDSSTTVHVGTPADVATLFELSTNNEPDDTGTGLPDDMDNTAVLRPHARACNHFSASGTCPYGRGCHFAHHAYVLQERAREAALAAAEATVKPVALCQSMRFDHSDLLWDVASKRLVPHCPSELHDECEGTDYVHVTDPAAFAVAFHEKAAAPLDMFPVDIVDRIKWCLDEASCHPGSMCTAHMGLSSPALNVDALQNLLRSGSVEQLEQDLHRTTEGLSAELEALANPTCTCGAAAEVEEDDEDYYSDGEPLHERCCPCWDPNSERADYDDFDGYGCYGSRHVRQRTSYNEYSDYEARTDRMAALRYALGRLEEAAKLNSSELVNKVGEPSSMTLDELRALAEEELAARARGLGSALPPLDVSACTTRSQFVAAFEKAHVFELTEYEKMRFAFSVAAERGEHIFIRHDVI</sequence>
<keyword evidence="7" id="KW-1185">Reference proteome</keyword>
<dbReference type="HOGENOM" id="CLU_666362_0_0_1"/>
<proteinExistence type="predicted"/>
<dbReference type="GeneID" id="17254966"/>
<dbReference type="RefSeq" id="XP_005761224.1">
    <property type="nucleotide sequence ID" value="XM_005761167.1"/>
</dbReference>
<evidence type="ECO:0000256" key="4">
    <source>
        <dbReference type="PROSITE-ProRule" id="PRU00723"/>
    </source>
</evidence>
<accession>A0A0D3IC10</accession>
<feature type="domain" description="C3H1-type" evidence="5">
    <location>
        <begin position="47"/>
        <end position="75"/>
    </location>
</feature>
<evidence type="ECO:0000259" key="5">
    <source>
        <dbReference type="PROSITE" id="PS50103"/>
    </source>
</evidence>
<name>A0A0D3IC10_EMIH1</name>
<keyword evidence="3 4" id="KW-0862">Zinc</keyword>
<dbReference type="PROSITE" id="PS50103">
    <property type="entry name" value="ZF_C3H1"/>
    <property type="match status" value="1"/>
</dbReference>